<reference evidence="1" key="1">
    <citation type="submission" date="2021-11" db="EMBL/GenBank/DDBJ databases">
        <title>Fusarium solani-melongenae Genome sequencing and assembly.</title>
        <authorList>
            <person name="Xie S."/>
            <person name="Huang L."/>
            <person name="Zhang X."/>
        </authorList>
    </citation>
    <scope>NUCLEOTIDE SEQUENCE</scope>
    <source>
        <strain evidence="1">CRI 24-3</strain>
    </source>
</reference>
<protein>
    <submittedName>
        <fullName evidence="1">Uncharacterized protein</fullName>
    </submittedName>
</protein>
<evidence type="ECO:0000313" key="2">
    <source>
        <dbReference type="Proteomes" id="UP000830768"/>
    </source>
</evidence>
<keyword evidence="2" id="KW-1185">Reference proteome</keyword>
<organism evidence="1 2">
    <name type="scientific">Fusarium solani subsp. cucurbitae</name>
    <name type="common">Neocosmosporum cucurbitae</name>
    <dbReference type="NCBI Taxonomy" id="2747967"/>
    <lineage>
        <taxon>Eukaryota</taxon>
        <taxon>Fungi</taxon>
        <taxon>Dikarya</taxon>
        <taxon>Ascomycota</taxon>
        <taxon>Pezizomycotina</taxon>
        <taxon>Sordariomycetes</taxon>
        <taxon>Hypocreomycetidae</taxon>
        <taxon>Hypocreales</taxon>
        <taxon>Nectriaceae</taxon>
        <taxon>Fusarium</taxon>
        <taxon>Fusarium solani species complex</taxon>
    </lineage>
</organism>
<accession>A0ACD3YU92</accession>
<name>A0ACD3YU92_FUSSC</name>
<evidence type="ECO:0000313" key="1">
    <source>
        <dbReference type="EMBL" id="UPK92554.1"/>
    </source>
</evidence>
<proteinExistence type="predicted"/>
<dbReference type="Proteomes" id="UP000830768">
    <property type="component" value="Chromosome 3"/>
</dbReference>
<dbReference type="EMBL" id="CP090032">
    <property type="protein sequence ID" value="UPK92554.1"/>
    <property type="molecule type" value="Genomic_DNA"/>
</dbReference>
<sequence length="257" mass="27628">MGGKPALVFLHQWPLSSRMYEPLLVSLCESHRFRCIAVDRRGFGQSDWSGPEPKGDIDYSVLAQDVVGLLEKIKPGPFVFIAASMGTGETVLAHGLSEYVRSNCKSYIWISTSLPLPVASPNFPDGPPRALWDHVLGSLRSHRSQFVSSNFRGPLGVGAAGEVSDKDIEMFERIFEAADALAIQRAAQIFTSEDLTPVLAEFGKAKAGELLLIHGGADGGVPLAVSAHRIQKLIPDATLTVYEDGGHGEYLGSALKG</sequence>
<gene>
    <name evidence="1" type="ORF">LCI18_003489</name>
</gene>